<accession>A0A9E7PPZ3</accession>
<proteinExistence type="inferred from homology"/>
<dbReference type="InterPro" id="IPR036267">
    <property type="entry name" value="RuvA_C_sf"/>
</dbReference>
<dbReference type="Gene3D" id="2.40.50.140">
    <property type="entry name" value="Nucleic acid-binding proteins"/>
    <property type="match status" value="1"/>
</dbReference>
<evidence type="ECO:0000256" key="4">
    <source>
        <dbReference type="ARBA" id="ARBA00023204"/>
    </source>
</evidence>
<keyword evidence="3" id="KW-0238">DNA-binding</keyword>
<dbReference type="Gene3D" id="1.10.150.20">
    <property type="entry name" value="5' to 3' exonuclease, C-terminal subdomain"/>
    <property type="match status" value="1"/>
</dbReference>
<dbReference type="GO" id="GO:0005524">
    <property type="term" value="F:ATP binding"/>
    <property type="evidence" value="ECO:0007669"/>
    <property type="project" value="InterPro"/>
</dbReference>
<reference evidence="6" key="1">
    <citation type="submission" date="2022-04" db="EMBL/GenBank/DDBJ databases">
        <title>Complete genome of Methanoplanus endosymbiosus DSM 3599.</title>
        <authorList>
            <person name="Chen S.-C."/>
            <person name="You Y.-T."/>
            <person name="Zhou Y.-Z."/>
            <person name="Lai M.-C."/>
        </authorList>
    </citation>
    <scope>NUCLEOTIDE SEQUENCE</scope>
    <source>
        <strain evidence="6">DSM 3599</strain>
    </source>
</reference>
<dbReference type="CDD" id="cd14332">
    <property type="entry name" value="UBA_RuvA_C"/>
    <property type="match status" value="1"/>
</dbReference>
<evidence type="ECO:0000256" key="2">
    <source>
        <dbReference type="ARBA" id="ARBA00022763"/>
    </source>
</evidence>
<dbReference type="InterPro" id="IPR003583">
    <property type="entry name" value="Hlx-hairpin-Hlx_DNA-bd_motif"/>
</dbReference>
<evidence type="ECO:0000256" key="3">
    <source>
        <dbReference type="ARBA" id="ARBA00023125"/>
    </source>
</evidence>
<dbReference type="SUPFAM" id="SSF46929">
    <property type="entry name" value="DNA helicase RuvA subunit, C-terminal domain"/>
    <property type="match status" value="1"/>
</dbReference>
<dbReference type="GO" id="GO:0009379">
    <property type="term" value="C:Holliday junction helicase complex"/>
    <property type="evidence" value="ECO:0007669"/>
    <property type="project" value="InterPro"/>
</dbReference>
<keyword evidence="1" id="KW-0963">Cytoplasm</keyword>
<dbReference type="SMART" id="SM00278">
    <property type="entry name" value="HhH1"/>
    <property type="match status" value="2"/>
</dbReference>
<dbReference type="InterPro" id="IPR000085">
    <property type="entry name" value="RuvA"/>
</dbReference>
<gene>
    <name evidence="6" type="primary">ruvA</name>
    <name evidence="6" type="ORF">L6E24_08670</name>
</gene>
<organism evidence="6 7">
    <name type="scientific">Methanoplanus endosymbiosus</name>
    <dbReference type="NCBI Taxonomy" id="33865"/>
    <lineage>
        <taxon>Archaea</taxon>
        <taxon>Methanobacteriati</taxon>
        <taxon>Methanobacteriota</taxon>
        <taxon>Stenosarchaea group</taxon>
        <taxon>Methanomicrobia</taxon>
        <taxon>Methanomicrobiales</taxon>
        <taxon>Methanomicrobiaceae</taxon>
        <taxon>Methanoplanus</taxon>
    </lineage>
</organism>
<dbReference type="GeneID" id="74307770"/>
<dbReference type="AlphaFoldDB" id="A0A9E7PPZ3"/>
<keyword evidence="2" id="KW-0227">DNA damage</keyword>
<dbReference type="Gene3D" id="1.10.8.10">
    <property type="entry name" value="DNA helicase RuvA subunit, C-terminal domain"/>
    <property type="match status" value="1"/>
</dbReference>
<dbReference type="NCBIfam" id="TIGR00084">
    <property type="entry name" value="ruvA"/>
    <property type="match status" value="1"/>
</dbReference>
<feature type="domain" description="Helix-hairpin-helix DNA-binding motif class 1" evidence="5">
    <location>
        <begin position="109"/>
        <end position="128"/>
    </location>
</feature>
<evidence type="ECO:0000256" key="1">
    <source>
        <dbReference type="ARBA" id="ARBA00022490"/>
    </source>
</evidence>
<dbReference type="InterPro" id="IPR013849">
    <property type="entry name" value="DNA_helicase_Holl-junc_RuvA_I"/>
</dbReference>
<sequence>MIAQLYGIPVQTGDKWAVLDVGGVGYRVFLPKSSLDGLSVSGDKPVRIYTNMVVREDSVALYGSLHPNEVEMFAVLITVSGVGPQTALNIISQISTEEFAFAILNDDEKVLTKISGIGPKSAKRLILELRDKMKKISETIVTSDSGTKIPVMNDAVSALLSLGFQEKESRTAVEAVAAECGDSSLQELIRNALAELKEY</sequence>
<dbReference type="EMBL" id="CP096115">
    <property type="protein sequence ID" value="UUX91447.1"/>
    <property type="molecule type" value="Genomic_DNA"/>
</dbReference>
<dbReference type="KEGG" id="mend:L6E24_08670"/>
<dbReference type="Pfam" id="PF14520">
    <property type="entry name" value="HHH_5"/>
    <property type="match status" value="1"/>
</dbReference>
<name>A0A9E7PPZ3_9EURY</name>
<dbReference type="HAMAP" id="MF_00031">
    <property type="entry name" value="DNA_HJ_migration_RuvA"/>
    <property type="match status" value="1"/>
</dbReference>
<dbReference type="GO" id="GO:0003677">
    <property type="term" value="F:DNA binding"/>
    <property type="evidence" value="ECO:0007669"/>
    <property type="project" value="UniProtKB-KW"/>
</dbReference>
<dbReference type="SUPFAM" id="SSF50249">
    <property type="entry name" value="Nucleic acid-binding proteins"/>
    <property type="match status" value="1"/>
</dbReference>
<keyword evidence="4" id="KW-0234">DNA repair</keyword>
<feature type="domain" description="Helix-hairpin-helix DNA-binding motif class 1" evidence="5">
    <location>
        <begin position="74"/>
        <end position="93"/>
    </location>
</feature>
<dbReference type="RefSeq" id="WP_257741599.1">
    <property type="nucleotide sequence ID" value="NZ_CP096115.1"/>
</dbReference>
<dbReference type="InterPro" id="IPR010994">
    <property type="entry name" value="RuvA_2-like"/>
</dbReference>
<dbReference type="Pfam" id="PF07499">
    <property type="entry name" value="RuvA_C"/>
    <property type="match status" value="1"/>
</dbReference>
<dbReference type="Pfam" id="PF01330">
    <property type="entry name" value="RuvA_N"/>
    <property type="match status" value="1"/>
</dbReference>
<evidence type="ECO:0000313" key="7">
    <source>
        <dbReference type="Proteomes" id="UP001060368"/>
    </source>
</evidence>
<keyword evidence="7" id="KW-1185">Reference proteome</keyword>
<dbReference type="GO" id="GO:0006281">
    <property type="term" value="P:DNA repair"/>
    <property type="evidence" value="ECO:0007669"/>
    <property type="project" value="UniProtKB-KW"/>
</dbReference>
<protein>
    <submittedName>
        <fullName evidence="6">Holliday junction branch migration protein RuvA</fullName>
    </submittedName>
</protein>
<dbReference type="SUPFAM" id="SSF47781">
    <property type="entry name" value="RuvA domain 2-like"/>
    <property type="match status" value="1"/>
</dbReference>
<evidence type="ECO:0000259" key="5">
    <source>
        <dbReference type="SMART" id="SM00278"/>
    </source>
</evidence>
<dbReference type="InterPro" id="IPR012340">
    <property type="entry name" value="NA-bd_OB-fold"/>
</dbReference>
<dbReference type="Proteomes" id="UP001060368">
    <property type="component" value="Chromosome"/>
</dbReference>
<dbReference type="GO" id="GO:0006310">
    <property type="term" value="P:DNA recombination"/>
    <property type="evidence" value="ECO:0007669"/>
    <property type="project" value="InterPro"/>
</dbReference>
<dbReference type="GO" id="GO:0009378">
    <property type="term" value="F:four-way junction helicase activity"/>
    <property type="evidence" value="ECO:0007669"/>
    <property type="project" value="InterPro"/>
</dbReference>
<evidence type="ECO:0000313" key="6">
    <source>
        <dbReference type="EMBL" id="UUX91447.1"/>
    </source>
</evidence>
<dbReference type="InterPro" id="IPR011114">
    <property type="entry name" value="RuvA_C"/>
</dbReference>